<evidence type="ECO:0000256" key="1">
    <source>
        <dbReference type="SAM" id="Phobius"/>
    </source>
</evidence>
<reference evidence="2 3" key="1">
    <citation type="submission" date="2020-02" db="EMBL/GenBank/DDBJ databases">
        <title>A chromosome-scale genome assembly of the black bullhead catfish (Ameiurus melas).</title>
        <authorList>
            <person name="Wen M."/>
            <person name="Zham M."/>
            <person name="Cabau C."/>
            <person name="Klopp C."/>
            <person name="Donnadieu C."/>
            <person name="Roques C."/>
            <person name="Bouchez O."/>
            <person name="Lampietro C."/>
            <person name="Jouanno E."/>
            <person name="Herpin A."/>
            <person name="Louis A."/>
            <person name="Berthelot C."/>
            <person name="Parey E."/>
            <person name="Roest-Crollius H."/>
            <person name="Braasch I."/>
            <person name="Postlethwait J."/>
            <person name="Robinson-Rechavi M."/>
            <person name="Echchiki A."/>
            <person name="Begum T."/>
            <person name="Montfort J."/>
            <person name="Schartl M."/>
            <person name="Bobe J."/>
            <person name="Guiguen Y."/>
        </authorList>
    </citation>
    <scope>NUCLEOTIDE SEQUENCE [LARGE SCALE GENOMIC DNA]</scope>
    <source>
        <strain evidence="2">M_S1</strain>
        <tissue evidence="2">Blood</tissue>
    </source>
</reference>
<evidence type="ECO:0000313" key="3">
    <source>
        <dbReference type="Proteomes" id="UP000593565"/>
    </source>
</evidence>
<protein>
    <submittedName>
        <fullName evidence="2">Uncharacterized protein</fullName>
    </submittedName>
</protein>
<evidence type="ECO:0000313" key="2">
    <source>
        <dbReference type="EMBL" id="KAF4089108.1"/>
    </source>
</evidence>
<organism evidence="2 3">
    <name type="scientific">Ameiurus melas</name>
    <name type="common">Black bullhead</name>
    <name type="synonym">Silurus melas</name>
    <dbReference type="NCBI Taxonomy" id="219545"/>
    <lineage>
        <taxon>Eukaryota</taxon>
        <taxon>Metazoa</taxon>
        <taxon>Chordata</taxon>
        <taxon>Craniata</taxon>
        <taxon>Vertebrata</taxon>
        <taxon>Euteleostomi</taxon>
        <taxon>Actinopterygii</taxon>
        <taxon>Neopterygii</taxon>
        <taxon>Teleostei</taxon>
        <taxon>Ostariophysi</taxon>
        <taxon>Siluriformes</taxon>
        <taxon>Ictaluridae</taxon>
        <taxon>Ameiurus</taxon>
    </lineage>
</organism>
<keyword evidence="1" id="KW-0472">Membrane</keyword>
<keyword evidence="3" id="KW-1185">Reference proteome</keyword>
<comment type="caution">
    <text evidence="2">The sequence shown here is derived from an EMBL/GenBank/DDBJ whole genome shotgun (WGS) entry which is preliminary data.</text>
</comment>
<dbReference type="Proteomes" id="UP000593565">
    <property type="component" value="Unassembled WGS sequence"/>
</dbReference>
<keyword evidence="1" id="KW-0812">Transmembrane</keyword>
<keyword evidence="1" id="KW-1133">Transmembrane helix</keyword>
<dbReference type="AlphaFoldDB" id="A0A7J6B5U1"/>
<name>A0A7J6B5U1_AMEME</name>
<sequence>MCIEDCDFGAAEDLYRVHTAREEELRSCVGFFYLFIYLFIYFRIFFYNEKQVASRLRASLRISSRWWVSMAKMWLADVRIALDENLHQTPCKSTAQSGNMIRSCTPRKGVIGKCSRWRYTGKGRNHSHTGRRQQTIVSYSML</sequence>
<dbReference type="EMBL" id="JAAGNN010000005">
    <property type="protein sequence ID" value="KAF4089108.1"/>
    <property type="molecule type" value="Genomic_DNA"/>
</dbReference>
<proteinExistence type="predicted"/>
<accession>A0A7J6B5U1</accession>
<feature type="transmembrane region" description="Helical" evidence="1">
    <location>
        <begin position="30"/>
        <end position="47"/>
    </location>
</feature>
<gene>
    <name evidence="2" type="ORF">AMELA_G00062520</name>
</gene>